<sequence length="235" mass="26826">MAVVPSTLRWLLRRLCVFQVSASGEQKNPRQTLRHWLFIFSLQMAVMLTTLTSAVGNNGNNSAPLKFPNSSFLLGIDVTEHIGSARRRDIWYTFFSCPKATLTFDPPTTNTEKPEQRKHTVDPAPDFLLFPSFEECFPKSSKEYTSSAKLSEVIHEQSGHLLKIPFRRIHLAGDEPHFDTYDTSGLQNISPHTGLPKLWKKWIDRREKLGGSRYTQIFYAKQGIITELVQGPMRC</sequence>
<protein>
    <submittedName>
        <fullName evidence="1">Uncharacterized protein</fullName>
    </submittedName>
</protein>
<gene>
    <name evidence="1" type="ORF">FPE_LOCUS3857</name>
</gene>
<dbReference type="PANTHER" id="PTHR30557:SF1">
    <property type="entry name" value="PHOSPHOMETHYLPYRIMIDINE SYNTHASE, CHLOROPLASTIC"/>
    <property type="match status" value="1"/>
</dbReference>
<proteinExistence type="predicted"/>
<dbReference type="PANTHER" id="PTHR30557">
    <property type="entry name" value="THIAMINE BIOSYNTHESIS PROTEIN THIC"/>
    <property type="match status" value="1"/>
</dbReference>
<accession>A0AAD1YX64</accession>
<keyword evidence="2" id="KW-1185">Reference proteome</keyword>
<dbReference type="GO" id="GO:0051536">
    <property type="term" value="F:iron-sulfur cluster binding"/>
    <property type="evidence" value="ECO:0007669"/>
    <property type="project" value="InterPro"/>
</dbReference>
<evidence type="ECO:0000313" key="2">
    <source>
        <dbReference type="Proteomes" id="UP000834106"/>
    </source>
</evidence>
<organism evidence="1 2">
    <name type="scientific">Fraxinus pennsylvanica</name>
    <dbReference type="NCBI Taxonomy" id="56036"/>
    <lineage>
        <taxon>Eukaryota</taxon>
        <taxon>Viridiplantae</taxon>
        <taxon>Streptophyta</taxon>
        <taxon>Embryophyta</taxon>
        <taxon>Tracheophyta</taxon>
        <taxon>Spermatophyta</taxon>
        <taxon>Magnoliopsida</taxon>
        <taxon>eudicotyledons</taxon>
        <taxon>Gunneridae</taxon>
        <taxon>Pentapetalae</taxon>
        <taxon>asterids</taxon>
        <taxon>lamiids</taxon>
        <taxon>Lamiales</taxon>
        <taxon>Oleaceae</taxon>
        <taxon>Oleeae</taxon>
        <taxon>Fraxinus</taxon>
    </lineage>
</organism>
<evidence type="ECO:0000313" key="1">
    <source>
        <dbReference type="EMBL" id="CAI9756427.1"/>
    </source>
</evidence>
<dbReference type="AlphaFoldDB" id="A0AAD1YX64"/>
<reference evidence="1" key="1">
    <citation type="submission" date="2023-05" db="EMBL/GenBank/DDBJ databases">
        <authorList>
            <person name="Huff M."/>
        </authorList>
    </citation>
    <scope>NUCLEOTIDE SEQUENCE</scope>
</reference>
<name>A0AAD1YX64_9LAMI</name>
<dbReference type="GO" id="GO:0009228">
    <property type="term" value="P:thiamine biosynthetic process"/>
    <property type="evidence" value="ECO:0007669"/>
    <property type="project" value="InterPro"/>
</dbReference>
<dbReference type="InterPro" id="IPR002817">
    <property type="entry name" value="ThiC/BzaA/B"/>
</dbReference>
<dbReference type="EMBL" id="OU503037">
    <property type="protein sequence ID" value="CAI9756427.1"/>
    <property type="molecule type" value="Genomic_DNA"/>
</dbReference>
<dbReference type="Proteomes" id="UP000834106">
    <property type="component" value="Chromosome 2"/>
</dbReference>